<keyword evidence="4" id="KW-1185">Reference proteome</keyword>
<dbReference type="PANTHER" id="PTHR30383:SF5">
    <property type="entry name" value="SGNH HYDROLASE-TYPE ESTERASE DOMAIN-CONTAINING PROTEIN"/>
    <property type="match status" value="1"/>
</dbReference>
<evidence type="ECO:0000256" key="1">
    <source>
        <dbReference type="SAM" id="MobiDB-lite"/>
    </source>
</evidence>
<protein>
    <recommendedName>
        <fullName evidence="2">SGNH hydrolase-type esterase domain-containing protein</fullName>
    </recommendedName>
</protein>
<reference evidence="3" key="2">
    <citation type="submission" date="2025-09" db="UniProtKB">
        <authorList>
            <consortium name="Ensembl"/>
        </authorList>
    </citation>
    <scope>IDENTIFICATION</scope>
</reference>
<dbReference type="Gene3D" id="3.40.50.12700">
    <property type="match status" value="1"/>
</dbReference>
<dbReference type="Ensembl" id="ENSSGRT00000089227.1">
    <property type="protein sequence ID" value="ENSSGRP00000083775.1"/>
    <property type="gene ID" value="ENSSGRG00000042321.1"/>
</dbReference>
<dbReference type="InParanoid" id="A0A672R531"/>
<dbReference type="CDD" id="cd00229">
    <property type="entry name" value="SGNH_hydrolase"/>
    <property type="match status" value="1"/>
</dbReference>
<evidence type="ECO:0000313" key="3">
    <source>
        <dbReference type="Ensembl" id="ENSSGRP00000083775.1"/>
    </source>
</evidence>
<proteinExistence type="predicted"/>
<organism evidence="3 4">
    <name type="scientific">Sinocyclocheilus grahami</name>
    <name type="common">Dianchi golden-line fish</name>
    <name type="synonym">Barbus grahami</name>
    <dbReference type="NCBI Taxonomy" id="75366"/>
    <lineage>
        <taxon>Eukaryota</taxon>
        <taxon>Metazoa</taxon>
        <taxon>Chordata</taxon>
        <taxon>Craniata</taxon>
        <taxon>Vertebrata</taxon>
        <taxon>Euteleostomi</taxon>
        <taxon>Actinopterygii</taxon>
        <taxon>Neopterygii</taxon>
        <taxon>Teleostei</taxon>
        <taxon>Ostariophysi</taxon>
        <taxon>Cypriniformes</taxon>
        <taxon>Cyprinidae</taxon>
        <taxon>Cyprininae</taxon>
        <taxon>Sinocyclocheilus</taxon>
    </lineage>
</organism>
<dbReference type="AlphaFoldDB" id="A0A672R531"/>
<dbReference type="OMA" id="ANIHYAV"/>
<feature type="domain" description="SGNH hydrolase-type esterase" evidence="2">
    <location>
        <begin position="164"/>
        <end position="294"/>
    </location>
</feature>
<dbReference type="InterPro" id="IPR013830">
    <property type="entry name" value="SGNH_hydro"/>
</dbReference>
<evidence type="ECO:0000259" key="2">
    <source>
        <dbReference type="Pfam" id="PF13472"/>
    </source>
</evidence>
<dbReference type="Pfam" id="PF13472">
    <property type="entry name" value="Lipase_GDSL_2"/>
    <property type="match status" value="1"/>
</dbReference>
<dbReference type="PANTHER" id="PTHR30383">
    <property type="entry name" value="THIOESTERASE 1/PROTEASE 1/LYSOPHOSPHOLIPASE L1"/>
    <property type="match status" value="1"/>
</dbReference>
<dbReference type="Proteomes" id="UP000472262">
    <property type="component" value="Unassembled WGS sequence"/>
</dbReference>
<dbReference type="SUPFAM" id="SSF52266">
    <property type="entry name" value="SGNH hydrolase"/>
    <property type="match status" value="1"/>
</dbReference>
<dbReference type="InterPro" id="IPR051532">
    <property type="entry name" value="Ester_Hydrolysis_Enzymes"/>
</dbReference>
<evidence type="ECO:0000313" key="4">
    <source>
        <dbReference type="Proteomes" id="UP000472262"/>
    </source>
</evidence>
<name>A0A672R531_SINGR</name>
<reference evidence="3" key="1">
    <citation type="submission" date="2025-08" db="UniProtKB">
        <authorList>
            <consortium name="Ensembl"/>
        </authorList>
    </citation>
    <scope>IDENTIFICATION</scope>
</reference>
<sequence>MADVCLPLSAGEDTFEMHSVQVELEAVEKQTRDLVAKQTQLRARRATLETSQADAHKAEVSIQRAAISPTTSTPCVSLHRPGAPRTRSPQMSFPPAPGHHGPWVQPQRKTRARSRATTSPPPPPPVFEISTRNRFAPLRETERDAVIIGDSIVRHVRATLAEGKVHTHCFPGARVLDVSAQIPAILKGDESPGAVVLHAGANDTKLRQTETLKRDFRSLIETVPRTSPATTIIMSGPLPTYRRGHEKFSRLFALNEWLLSWCKEQKLLFVNNWNLFWERPRLFRADGLHPSRVGRLQSLKSQLDARAGVEQLRG</sequence>
<dbReference type="Gene3D" id="3.40.50.12690">
    <property type="match status" value="1"/>
</dbReference>
<accession>A0A672R531</accession>
<dbReference type="GO" id="GO:0004622">
    <property type="term" value="F:phosphatidylcholine lysophospholipase activity"/>
    <property type="evidence" value="ECO:0007669"/>
    <property type="project" value="TreeGrafter"/>
</dbReference>
<feature type="region of interest" description="Disordered" evidence="1">
    <location>
        <begin position="69"/>
        <end position="127"/>
    </location>
</feature>